<evidence type="ECO:0000313" key="1">
    <source>
        <dbReference type="EMBL" id="AQQ71315.1"/>
    </source>
</evidence>
<keyword evidence="2" id="KW-1185">Reference proteome</keyword>
<evidence type="ECO:0000313" key="2">
    <source>
        <dbReference type="Proteomes" id="UP000188181"/>
    </source>
</evidence>
<dbReference type="Proteomes" id="UP000188181">
    <property type="component" value="Chromosome"/>
</dbReference>
<name>A0A1Q2MF36_9BACT</name>
<dbReference type="EMBL" id="CP019646">
    <property type="protein sequence ID" value="AQQ71315.1"/>
    <property type="molecule type" value="Genomic_DNA"/>
</dbReference>
<sequence length="317" mass="34632">MRVLTITDGKPGHFNQARALCSIMGWQSSEAVAGYPCKAAKGLTYLLDGLGIYRESAFRLEYEDAAYNAVVAVGSASYYPAKVISRRLDIPAIALMYPRGFRNDFAHILCPAYDNPPEADNITPLPVTLSSRGADFFMDAVDDFKGKTDITGPAVSVIIGGGNKYGDVCPRQIQTQLEQIFELTGESKHWVTTSRRTSGEVERIVESFPFDYKLIYSKEQYNPIPAFIALSERIFVTSDSASMISECVSEGRAKIEILKNKPKRKSKFDRFLAGLVENANAHIFDGSLGDAGKKVSVKEIVAAALEKSGFKRGGGSA</sequence>
<dbReference type="RefSeq" id="WP_146683502.1">
    <property type="nucleotide sequence ID" value="NZ_CP019646.1"/>
</dbReference>
<accession>A0A1Q2MF36</accession>
<dbReference type="AlphaFoldDB" id="A0A1Q2MF36"/>
<proteinExistence type="predicted"/>
<dbReference type="InterPro" id="IPR009367">
    <property type="entry name" value="Elm1-like"/>
</dbReference>
<dbReference type="STRING" id="1851148.SMSP2_01686"/>
<protein>
    <recommendedName>
        <fullName evidence="3">Processive diacylglycerol glucosyltransferase</fullName>
    </recommendedName>
</protein>
<organism evidence="1 2">
    <name type="scientific">Limihaloglobus sulfuriphilus</name>
    <dbReference type="NCBI Taxonomy" id="1851148"/>
    <lineage>
        <taxon>Bacteria</taxon>
        <taxon>Pseudomonadati</taxon>
        <taxon>Planctomycetota</taxon>
        <taxon>Phycisphaerae</taxon>
        <taxon>Sedimentisphaerales</taxon>
        <taxon>Sedimentisphaeraceae</taxon>
        <taxon>Limihaloglobus</taxon>
    </lineage>
</organism>
<dbReference type="Pfam" id="PF06258">
    <property type="entry name" value="Mito_fiss_Elm1"/>
    <property type="match status" value="1"/>
</dbReference>
<dbReference type="KEGG" id="pbas:SMSP2_01686"/>
<reference evidence="2" key="1">
    <citation type="submission" date="2017-02" db="EMBL/GenBank/DDBJ databases">
        <title>Comparative genomics and description of representatives of a novel lineage of planctomycetes thriving in anoxic sediments.</title>
        <authorList>
            <person name="Spring S."/>
            <person name="Bunk B."/>
            <person name="Sproer C."/>
        </authorList>
    </citation>
    <scope>NUCLEOTIDE SEQUENCE [LARGE SCALE GENOMIC DNA]</scope>
    <source>
        <strain evidence="2">SM-Chi-D1</strain>
    </source>
</reference>
<dbReference type="OrthoDB" id="1865at2"/>
<gene>
    <name evidence="1" type="ORF">SMSP2_01686</name>
</gene>
<evidence type="ECO:0008006" key="3">
    <source>
        <dbReference type="Google" id="ProtNLM"/>
    </source>
</evidence>